<keyword evidence="8" id="KW-1185">Reference proteome</keyword>
<evidence type="ECO:0000313" key="7">
    <source>
        <dbReference type="EMBL" id="KAL3685619.1"/>
    </source>
</evidence>
<keyword evidence="4" id="KW-0560">Oxidoreductase</keyword>
<dbReference type="InterPro" id="IPR026992">
    <property type="entry name" value="DIOX_N"/>
</dbReference>
<dbReference type="InterPro" id="IPR050295">
    <property type="entry name" value="Plant_2OG-oxidoreductases"/>
</dbReference>
<dbReference type="PROSITE" id="PS51471">
    <property type="entry name" value="FE2OG_OXY"/>
    <property type="match status" value="1"/>
</dbReference>
<dbReference type="Proteomes" id="UP001633002">
    <property type="component" value="Unassembled WGS sequence"/>
</dbReference>
<evidence type="ECO:0000256" key="2">
    <source>
        <dbReference type="ARBA" id="ARBA00022723"/>
    </source>
</evidence>
<evidence type="ECO:0000256" key="4">
    <source>
        <dbReference type="RuleBase" id="RU003682"/>
    </source>
</evidence>
<dbReference type="GO" id="GO:0016491">
    <property type="term" value="F:oxidoreductase activity"/>
    <property type="evidence" value="ECO:0007669"/>
    <property type="project" value="UniProtKB-KW"/>
</dbReference>
<feature type="region of interest" description="Disordered" evidence="5">
    <location>
        <begin position="405"/>
        <end position="500"/>
    </location>
</feature>
<keyword evidence="3 4" id="KW-0408">Iron</keyword>
<dbReference type="GO" id="GO:0046872">
    <property type="term" value="F:metal ion binding"/>
    <property type="evidence" value="ECO:0007669"/>
    <property type="project" value="UniProtKB-KW"/>
</dbReference>
<dbReference type="PANTHER" id="PTHR47991">
    <property type="entry name" value="OXOGLUTARATE/IRON-DEPENDENT DIOXYGENASE"/>
    <property type="match status" value="1"/>
</dbReference>
<evidence type="ECO:0000259" key="6">
    <source>
        <dbReference type="PROSITE" id="PS51471"/>
    </source>
</evidence>
<comment type="similarity">
    <text evidence="1 4">Belongs to the iron/ascorbate-dependent oxidoreductase family.</text>
</comment>
<feature type="compositionally biased region" description="Polar residues" evidence="5">
    <location>
        <begin position="444"/>
        <end position="466"/>
    </location>
</feature>
<evidence type="ECO:0000256" key="1">
    <source>
        <dbReference type="ARBA" id="ARBA00008056"/>
    </source>
</evidence>
<evidence type="ECO:0000313" key="8">
    <source>
        <dbReference type="Proteomes" id="UP001633002"/>
    </source>
</evidence>
<protein>
    <recommendedName>
        <fullName evidence="6">Fe2OG dioxygenase domain-containing protein</fullName>
    </recommendedName>
</protein>
<comment type="caution">
    <text evidence="7">The sequence shown here is derived from an EMBL/GenBank/DDBJ whole genome shotgun (WGS) entry which is preliminary data.</text>
</comment>
<feature type="compositionally biased region" description="Basic and acidic residues" evidence="5">
    <location>
        <begin position="490"/>
        <end position="500"/>
    </location>
</feature>
<evidence type="ECO:0000256" key="3">
    <source>
        <dbReference type="ARBA" id="ARBA00023004"/>
    </source>
</evidence>
<accession>A0ABD3H527</accession>
<dbReference type="Pfam" id="PF03171">
    <property type="entry name" value="2OG-FeII_Oxy"/>
    <property type="match status" value="1"/>
</dbReference>
<dbReference type="Pfam" id="PF14226">
    <property type="entry name" value="DIOX_N"/>
    <property type="match status" value="1"/>
</dbReference>
<gene>
    <name evidence="7" type="ORF">R1sor_003641</name>
</gene>
<feature type="domain" description="Fe2OG dioxygenase" evidence="6">
    <location>
        <begin position="237"/>
        <end position="337"/>
    </location>
</feature>
<dbReference type="InterPro" id="IPR005123">
    <property type="entry name" value="Oxoglu/Fe-dep_dioxygenase_dom"/>
</dbReference>
<dbReference type="InterPro" id="IPR044861">
    <property type="entry name" value="IPNS-like_FE2OG_OXY"/>
</dbReference>
<name>A0ABD3H527_9MARC</name>
<keyword evidence="2 4" id="KW-0479">Metal-binding</keyword>
<dbReference type="FunFam" id="2.60.120.330:FF:000079">
    <property type="entry name" value="Protein SRG1"/>
    <property type="match status" value="1"/>
</dbReference>
<dbReference type="AlphaFoldDB" id="A0ABD3H527"/>
<evidence type="ECO:0000256" key="5">
    <source>
        <dbReference type="SAM" id="MobiDB-lite"/>
    </source>
</evidence>
<dbReference type="InterPro" id="IPR027443">
    <property type="entry name" value="IPNS-like_sf"/>
</dbReference>
<reference evidence="7 8" key="1">
    <citation type="submission" date="2024-09" db="EMBL/GenBank/DDBJ databases">
        <title>Chromosome-scale assembly of Riccia sorocarpa.</title>
        <authorList>
            <person name="Paukszto L."/>
        </authorList>
    </citation>
    <scope>NUCLEOTIDE SEQUENCE [LARGE SCALE GENOMIC DNA]</scope>
    <source>
        <strain evidence="7">LP-2024</strain>
        <tissue evidence="7">Aerial parts of the thallus</tissue>
    </source>
</reference>
<organism evidence="7 8">
    <name type="scientific">Riccia sorocarpa</name>
    <dbReference type="NCBI Taxonomy" id="122646"/>
    <lineage>
        <taxon>Eukaryota</taxon>
        <taxon>Viridiplantae</taxon>
        <taxon>Streptophyta</taxon>
        <taxon>Embryophyta</taxon>
        <taxon>Marchantiophyta</taxon>
        <taxon>Marchantiopsida</taxon>
        <taxon>Marchantiidae</taxon>
        <taxon>Marchantiales</taxon>
        <taxon>Ricciaceae</taxon>
        <taxon>Riccia</taxon>
    </lineage>
</organism>
<sequence>MAAMTMSRPSDRFSSEISRFRELRGVKDQESLTTFAELPRFHETKGVKEMLESFQVRDVPSYYVKPVSERQPAAAAAAESTSTAVKALEQEIPCIDLEALSGEELRRAITSACRDWGFFQVVNHGIARPLVERMATASSEFFAQPLEEKLKCSTPAKVAGPVHFGGGGNRDWRDVLKLNCAPASIVAKDYWPQSPPGFRDTLEDYVAQQQALAVRLLKLISESLDLETNFLVEACGDPKVVVAINHYPPCPDPSLTMGIRAHSDPNTITMLMQDEVGGLQVFKDDEWIDVRPLPNAFVVNVGDQLQILSNGKYSSCLHRVVNNSRQARTSMATFFSPSHASIIAPAPGLVDELNPAIYPKFVYADYIKAFYTQTLAPNNNNKSSFLAGIELHRNYNSIIKRNNHNEELEEEEEEEKKRGYASQPAATTRAPLGEFELTQETRKSYATITPPSTQHPPSHIPTTTRTSECEYSKTRPAELREIQSSSSLTERAEHTMRWTP</sequence>
<dbReference type="SUPFAM" id="SSF51197">
    <property type="entry name" value="Clavaminate synthase-like"/>
    <property type="match status" value="1"/>
</dbReference>
<proteinExistence type="inferred from homology"/>
<feature type="compositionally biased region" description="Basic and acidic residues" evidence="5">
    <location>
        <begin position="467"/>
        <end position="481"/>
    </location>
</feature>
<dbReference type="Gene3D" id="2.60.120.330">
    <property type="entry name" value="B-lactam Antibiotic, Isopenicillin N Synthase, Chain"/>
    <property type="match status" value="1"/>
</dbReference>
<dbReference type="EMBL" id="JBJQOH010000006">
    <property type="protein sequence ID" value="KAL3685619.1"/>
    <property type="molecule type" value="Genomic_DNA"/>
</dbReference>